<dbReference type="GO" id="GO:0004143">
    <property type="term" value="F:ATP-dependent diacylglycerol kinase activity"/>
    <property type="evidence" value="ECO:0007669"/>
    <property type="project" value="InterPro"/>
</dbReference>
<dbReference type="SUPFAM" id="SSF111331">
    <property type="entry name" value="NAD kinase/diacylglycerol kinase-like"/>
    <property type="match status" value="1"/>
</dbReference>
<comment type="caution">
    <text evidence="2">The sequence shown here is derived from an EMBL/GenBank/DDBJ whole genome shotgun (WGS) entry which is preliminary data.</text>
</comment>
<dbReference type="Gene3D" id="2.60.120.200">
    <property type="match status" value="2"/>
</dbReference>
<dbReference type="InterPro" id="IPR016064">
    <property type="entry name" value="NAD/diacylglycerol_kinase_sf"/>
</dbReference>
<dbReference type="PROSITE" id="PS50146">
    <property type="entry name" value="DAGK"/>
    <property type="match status" value="1"/>
</dbReference>
<dbReference type="PANTHER" id="PTHR11255">
    <property type="entry name" value="DIACYLGLYCEROL KINASE"/>
    <property type="match status" value="1"/>
</dbReference>
<dbReference type="GO" id="GO:0016020">
    <property type="term" value="C:membrane"/>
    <property type="evidence" value="ECO:0007669"/>
    <property type="project" value="TreeGrafter"/>
</dbReference>
<evidence type="ECO:0000313" key="3">
    <source>
        <dbReference type="Proteomes" id="UP001237642"/>
    </source>
</evidence>
<organism evidence="2 3">
    <name type="scientific">Heracleum sosnowskyi</name>
    <dbReference type="NCBI Taxonomy" id="360622"/>
    <lineage>
        <taxon>Eukaryota</taxon>
        <taxon>Viridiplantae</taxon>
        <taxon>Streptophyta</taxon>
        <taxon>Embryophyta</taxon>
        <taxon>Tracheophyta</taxon>
        <taxon>Spermatophyta</taxon>
        <taxon>Magnoliopsida</taxon>
        <taxon>eudicotyledons</taxon>
        <taxon>Gunneridae</taxon>
        <taxon>Pentapetalae</taxon>
        <taxon>asterids</taxon>
        <taxon>campanulids</taxon>
        <taxon>Apiales</taxon>
        <taxon>Apiaceae</taxon>
        <taxon>Apioideae</taxon>
        <taxon>apioid superclade</taxon>
        <taxon>Tordylieae</taxon>
        <taxon>Tordyliinae</taxon>
        <taxon>Heracleum</taxon>
    </lineage>
</organism>
<reference evidence="2" key="2">
    <citation type="submission" date="2023-05" db="EMBL/GenBank/DDBJ databases">
        <authorList>
            <person name="Schelkunov M.I."/>
        </authorList>
    </citation>
    <scope>NUCLEOTIDE SEQUENCE</scope>
    <source>
        <strain evidence="2">Hsosn_3</strain>
        <tissue evidence="2">Leaf</tissue>
    </source>
</reference>
<dbReference type="Gene3D" id="3.40.50.10330">
    <property type="entry name" value="Probable inorganic polyphosphate/atp-NAD kinase, domain 1"/>
    <property type="match status" value="1"/>
</dbReference>
<evidence type="ECO:0000259" key="1">
    <source>
        <dbReference type="PROSITE" id="PS50146"/>
    </source>
</evidence>
<dbReference type="InterPro" id="IPR013320">
    <property type="entry name" value="ConA-like_dom_sf"/>
</dbReference>
<dbReference type="SUPFAM" id="SSF49899">
    <property type="entry name" value="Concanavalin A-like lectins/glucanases"/>
    <property type="match status" value="1"/>
</dbReference>
<dbReference type="SMART" id="SM00046">
    <property type="entry name" value="DAGKc"/>
    <property type="match status" value="1"/>
</dbReference>
<proteinExistence type="predicted"/>
<dbReference type="InterPro" id="IPR037607">
    <property type="entry name" value="DGK"/>
</dbReference>
<dbReference type="Pfam" id="PF00781">
    <property type="entry name" value="DAGK_cat"/>
    <property type="match status" value="1"/>
</dbReference>
<evidence type="ECO:0000313" key="2">
    <source>
        <dbReference type="EMBL" id="KAK1364421.1"/>
    </source>
</evidence>
<dbReference type="FunFam" id="3.40.50.10330:FF:000016">
    <property type="entry name" value="Diacylglycerol kinase"/>
    <property type="match status" value="1"/>
</dbReference>
<dbReference type="AlphaFoldDB" id="A0AAD8HD79"/>
<sequence length="268" mass="29541">MYVVSFGEDDGWQSRWVTSDWKRSEGKAGNFKHTAGKWSGDPDDKDSLVMQNCCSETIVIDGSRADDFLKDYIIPDYILVPGSDIREVSYVPSCPVMVFVNSRSGGQLGAELLVTYHSLLNENQVIDLGVKAPDLVLHQLYLNLEKHKQNSDIVSAEVHMKLRLIVAGRDGTVGWLLGVLSDLKLAQPPPVATMPLGTGNNISFSFGWIAKLPGCDKIEIVQDIECGGGYIKLLSGYVNQKKFGGDTPYRSNSHLDKNLCYSTNELPI</sequence>
<dbReference type="EMBL" id="JAUIZM010000009">
    <property type="protein sequence ID" value="KAK1364421.1"/>
    <property type="molecule type" value="Genomic_DNA"/>
</dbReference>
<accession>A0AAD8HD79</accession>
<protein>
    <recommendedName>
        <fullName evidence="1">DAGKc domain-containing protein</fullName>
    </recommendedName>
</protein>
<feature type="domain" description="DAGKc" evidence="1">
    <location>
        <begin position="91"/>
        <end position="242"/>
    </location>
</feature>
<keyword evidence="3" id="KW-1185">Reference proteome</keyword>
<reference evidence="2" key="1">
    <citation type="submission" date="2023-02" db="EMBL/GenBank/DDBJ databases">
        <title>Genome of toxic invasive species Heracleum sosnowskyi carries increased number of genes despite the absence of recent whole-genome duplications.</title>
        <authorList>
            <person name="Schelkunov M."/>
            <person name="Shtratnikova V."/>
            <person name="Makarenko M."/>
            <person name="Klepikova A."/>
            <person name="Omelchenko D."/>
            <person name="Novikova G."/>
            <person name="Obukhova E."/>
            <person name="Bogdanov V."/>
            <person name="Penin A."/>
            <person name="Logacheva M."/>
        </authorList>
    </citation>
    <scope>NUCLEOTIDE SEQUENCE</scope>
    <source>
        <strain evidence="2">Hsosn_3</strain>
        <tissue evidence="2">Leaf</tissue>
    </source>
</reference>
<dbReference type="InterPro" id="IPR017438">
    <property type="entry name" value="ATP-NAD_kinase_N"/>
</dbReference>
<dbReference type="GO" id="GO:0007165">
    <property type="term" value="P:signal transduction"/>
    <property type="evidence" value="ECO:0007669"/>
    <property type="project" value="InterPro"/>
</dbReference>
<gene>
    <name evidence="2" type="ORF">POM88_039982</name>
</gene>
<dbReference type="InterPro" id="IPR001206">
    <property type="entry name" value="Diacylglycerol_kinase_cat_dom"/>
</dbReference>
<dbReference type="PANTHER" id="PTHR11255:SF29">
    <property type="entry name" value="DIACYLGLYCEROL KINASE"/>
    <property type="match status" value="1"/>
</dbReference>
<dbReference type="Proteomes" id="UP001237642">
    <property type="component" value="Unassembled WGS sequence"/>
</dbReference>
<name>A0AAD8HD79_9APIA</name>